<evidence type="ECO:0000256" key="2">
    <source>
        <dbReference type="ARBA" id="ARBA00022723"/>
    </source>
</evidence>
<protein>
    <submittedName>
        <fullName evidence="5">Molybdate ABC transporter substrate-binding protein</fullName>
    </submittedName>
</protein>
<dbReference type="PANTHER" id="PTHR30632:SF0">
    <property type="entry name" value="SULFATE-BINDING PROTEIN"/>
    <property type="match status" value="1"/>
</dbReference>
<dbReference type="SUPFAM" id="SSF53850">
    <property type="entry name" value="Periplasmic binding protein-like II"/>
    <property type="match status" value="1"/>
</dbReference>
<keyword evidence="3 4" id="KW-0732">Signal</keyword>
<keyword evidence="2" id="KW-0479">Metal-binding</keyword>
<gene>
    <name evidence="5" type="primary">modA</name>
    <name evidence="5" type="ORF">ACFQ34_04115</name>
</gene>
<dbReference type="PANTHER" id="PTHR30632">
    <property type="entry name" value="MOLYBDATE-BINDING PERIPLASMIC PROTEIN"/>
    <property type="match status" value="1"/>
</dbReference>
<name>A0ABW3VEI1_9PSEU</name>
<sequence length="263" mass="26226">MKVRALLGLLAGLALLLAGCGGGSGASAASPTSGDAAPRTLTVLAAASLTETFNAMKTQFETDNPGVTVRISYGGSSDLASQIVNGAPADVFAAASDATMKTVTDKSLTAAPPVSFATNVLQIATQPGNPKGIATFADLAKPGLKVVVCAPPVPCGAAEQKVEKATGVTLTPVSQETDVKSVLGKVSSGNADAGLVYVTDVTAAKGQVQGVSFPEAQQAVTNYPIAVVKNAPQADLAQKWVAQVTGEFGQKTLQAAGFGAPQA</sequence>
<keyword evidence="6" id="KW-1185">Reference proteome</keyword>
<evidence type="ECO:0000313" key="6">
    <source>
        <dbReference type="Proteomes" id="UP001597182"/>
    </source>
</evidence>
<reference evidence="6" key="1">
    <citation type="journal article" date="2019" name="Int. J. Syst. Evol. Microbiol.">
        <title>The Global Catalogue of Microorganisms (GCM) 10K type strain sequencing project: providing services to taxonomists for standard genome sequencing and annotation.</title>
        <authorList>
            <consortium name="The Broad Institute Genomics Platform"/>
            <consortium name="The Broad Institute Genome Sequencing Center for Infectious Disease"/>
            <person name="Wu L."/>
            <person name="Ma J."/>
        </authorList>
    </citation>
    <scope>NUCLEOTIDE SEQUENCE [LARGE SCALE GENOMIC DNA]</scope>
    <source>
        <strain evidence="6">CCUG 49018</strain>
    </source>
</reference>
<dbReference type="RefSeq" id="WP_346090630.1">
    <property type="nucleotide sequence ID" value="NZ_BAABKS010000012.1"/>
</dbReference>
<evidence type="ECO:0000256" key="4">
    <source>
        <dbReference type="SAM" id="SignalP"/>
    </source>
</evidence>
<comment type="caution">
    <text evidence="5">The sequence shown here is derived from an EMBL/GenBank/DDBJ whole genome shotgun (WGS) entry which is preliminary data.</text>
</comment>
<feature type="signal peptide" evidence="4">
    <location>
        <begin position="1"/>
        <end position="28"/>
    </location>
</feature>
<organism evidence="5 6">
    <name type="scientific">Pseudonocardia benzenivorans</name>
    <dbReference type="NCBI Taxonomy" id="228005"/>
    <lineage>
        <taxon>Bacteria</taxon>
        <taxon>Bacillati</taxon>
        <taxon>Actinomycetota</taxon>
        <taxon>Actinomycetes</taxon>
        <taxon>Pseudonocardiales</taxon>
        <taxon>Pseudonocardiaceae</taxon>
        <taxon>Pseudonocardia</taxon>
    </lineage>
</organism>
<dbReference type="InterPro" id="IPR005950">
    <property type="entry name" value="ModA"/>
</dbReference>
<dbReference type="PROSITE" id="PS51257">
    <property type="entry name" value="PROKAR_LIPOPROTEIN"/>
    <property type="match status" value="1"/>
</dbReference>
<dbReference type="NCBIfam" id="TIGR01256">
    <property type="entry name" value="modA"/>
    <property type="match status" value="1"/>
</dbReference>
<dbReference type="Gene3D" id="3.40.190.10">
    <property type="entry name" value="Periplasmic binding protein-like II"/>
    <property type="match status" value="2"/>
</dbReference>
<comment type="similarity">
    <text evidence="1">Belongs to the bacterial solute-binding protein ModA family.</text>
</comment>
<dbReference type="InterPro" id="IPR050682">
    <property type="entry name" value="ModA/WtpA"/>
</dbReference>
<accession>A0ABW3VEI1</accession>
<dbReference type="Proteomes" id="UP001597182">
    <property type="component" value="Unassembled WGS sequence"/>
</dbReference>
<feature type="chain" id="PRO_5046793663" evidence="4">
    <location>
        <begin position="29"/>
        <end position="263"/>
    </location>
</feature>
<evidence type="ECO:0000256" key="1">
    <source>
        <dbReference type="ARBA" id="ARBA00009175"/>
    </source>
</evidence>
<evidence type="ECO:0000313" key="5">
    <source>
        <dbReference type="EMBL" id="MFD1232459.1"/>
    </source>
</evidence>
<dbReference type="EMBL" id="JBHTMB010000024">
    <property type="protein sequence ID" value="MFD1232459.1"/>
    <property type="molecule type" value="Genomic_DNA"/>
</dbReference>
<dbReference type="Pfam" id="PF13531">
    <property type="entry name" value="SBP_bac_11"/>
    <property type="match status" value="1"/>
</dbReference>
<dbReference type="PIRSF" id="PIRSF004846">
    <property type="entry name" value="ModA"/>
    <property type="match status" value="1"/>
</dbReference>
<evidence type="ECO:0000256" key="3">
    <source>
        <dbReference type="ARBA" id="ARBA00022729"/>
    </source>
</evidence>
<proteinExistence type="inferred from homology"/>